<feature type="region of interest" description="Disordered" evidence="7">
    <location>
        <begin position="173"/>
        <end position="195"/>
    </location>
</feature>
<keyword evidence="4" id="KW-0963">Cytoplasm</keyword>
<gene>
    <name evidence="8" type="primary">si:ch73-174h16.4</name>
</gene>
<dbReference type="Ensembl" id="ENSSFOT00015048659.1">
    <property type="protein sequence ID" value="ENSSFOP00015074370.1"/>
    <property type="gene ID" value="ENSSFOG00015028260.1"/>
</dbReference>
<protein>
    <recommendedName>
        <fullName evidence="3">Leucine-rich repeat-containing protein 14</fullName>
    </recommendedName>
</protein>
<dbReference type="InterPro" id="IPR050694">
    <property type="entry name" value="LRRC14/PRAME"/>
</dbReference>
<evidence type="ECO:0000256" key="4">
    <source>
        <dbReference type="ARBA" id="ARBA00022490"/>
    </source>
</evidence>
<evidence type="ECO:0000256" key="3">
    <source>
        <dbReference type="ARBA" id="ARBA00014228"/>
    </source>
</evidence>
<dbReference type="InterPro" id="IPR001611">
    <property type="entry name" value="Leu-rich_rpt"/>
</dbReference>
<evidence type="ECO:0000313" key="9">
    <source>
        <dbReference type="Proteomes" id="UP000694397"/>
    </source>
</evidence>
<evidence type="ECO:0000256" key="2">
    <source>
        <dbReference type="ARBA" id="ARBA00009552"/>
    </source>
</evidence>
<dbReference type="AlphaFoldDB" id="A0A8C9WE46"/>
<proteinExistence type="inferred from homology"/>
<evidence type="ECO:0000256" key="1">
    <source>
        <dbReference type="ARBA" id="ARBA00004496"/>
    </source>
</evidence>
<comment type="similarity">
    <text evidence="2">Belongs to the PRAME family. LRRC14 subfamily.</text>
</comment>
<keyword evidence="5" id="KW-0433">Leucine-rich repeat</keyword>
<dbReference type="GeneTree" id="ENSGT01030000234531"/>
<dbReference type="GO" id="GO:0005737">
    <property type="term" value="C:cytoplasm"/>
    <property type="evidence" value="ECO:0007669"/>
    <property type="project" value="UniProtKB-SubCell"/>
</dbReference>
<dbReference type="PANTHER" id="PTHR14224:SF9">
    <property type="entry name" value="LEUCINE-RICH REPEAT-CONTAINING PROTEIN 14"/>
    <property type="match status" value="1"/>
</dbReference>
<dbReference type="Proteomes" id="UP000694397">
    <property type="component" value="Chromosome 19"/>
</dbReference>
<reference evidence="8" key="3">
    <citation type="submission" date="2025-09" db="UniProtKB">
        <authorList>
            <consortium name="Ensembl"/>
        </authorList>
    </citation>
    <scope>IDENTIFICATION</scope>
</reference>
<accession>A0A8C9WE46</accession>
<dbReference type="PROSITE" id="PS51450">
    <property type="entry name" value="LRR"/>
    <property type="match status" value="1"/>
</dbReference>
<evidence type="ECO:0000313" key="8">
    <source>
        <dbReference type="Ensembl" id="ENSSFOP00015074370.1"/>
    </source>
</evidence>
<name>A0A8C9WE46_SCLFO</name>
<keyword evidence="9" id="KW-1185">Reference proteome</keyword>
<evidence type="ECO:0000256" key="7">
    <source>
        <dbReference type="SAM" id="MobiDB-lite"/>
    </source>
</evidence>
<dbReference type="OrthoDB" id="6479713at2759"/>
<dbReference type="PANTHER" id="PTHR14224">
    <property type="entry name" value="SIMILAR TO PREFERENTIALLY EXPRESSED ANTIGEN IN MELANOMA-LIKE 3"/>
    <property type="match status" value="1"/>
</dbReference>
<dbReference type="InterPro" id="IPR032675">
    <property type="entry name" value="LRR_dom_sf"/>
</dbReference>
<evidence type="ECO:0000256" key="5">
    <source>
        <dbReference type="ARBA" id="ARBA00022614"/>
    </source>
</evidence>
<dbReference type="Gene3D" id="3.80.10.10">
    <property type="entry name" value="Ribonuclease Inhibitor"/>
    <property type="match status" value="1"/>
</dbReference>
<dbReference type="SUPFAM" id="SSF52047">
    <property type="entry name" value="RNI-like"/>
    <property type="match status" value="1"/>
</dbReference>
<reference evidence="8 9" key="1">
    <citation type="submission" date="2019-04" db="EMBL/GenBank/DDBJ databases">
        <authorList>
            <consortium name="Wellcome Sanger Institute Data Sharing"/>
        </authorList>
    </citation>
    <scope>NUCLEOTIDE SEQUENCE [LARGE SCALE GENOMIC DNA]</scope>
</reference>
<evidence type="ECO:0000256" key="6">
    <source>
        <dbReference type="ARBA" id="ARBA00022737"/>
    </source>
</evidence>
<reference evidence="8" key="2">
    <citation type="submission" date="2025-08" db="UniProtKB">
        <authorList>
            <consortium name="Ensembl"/>
        </authorList>
    </citation>
    <scope>IDENTIFICATION</scope>
</reference>
<organism evidence="8 9">
    <name type="scientific">Scleropages formosus</name>
    <name type="common">Asian bonytongue</name>
    <name type="synonym">Osteoglossum formosum</name>
    <dbReference type="NCBI Taxonomy" id="113540"/>
    <lineage>
        <taxon>Eukaryota</taxon>
        <taxon>Metazoa</taxon>
        <taxon>Chordata</taxon>
        <taxon>Craniata</taxon>
        <taxon>Vertebrata</taxon>
        <taxon>Euteleostomi</taxon>
        <taxon>Actinopterygii</taxon>
        <taxon>Neopterygii</taxon>
        <taxon>Teleostei</taxon>
        <taxon>Osteoglossocephala</taxon>
        <taxon>Osteoglossomorpha</taxon>
        <taxon>Osteoglossiformes</taxon>
        <taxon>Osteoglossidae</taxon>
        <taxon>Scleropages</taxon>
    </lineage>
</organism>
<sequence length="560" mass="62057">MAAAVPSLLALCARRVVSDHSSSPRWLSCVPRELYRELLEAAFAHCRPLAVGELVRRWPERALRVGGRRRAGQSPPPRPHRLCVQALLLAVVRGLENERCALQVLDLCGLQCEEGGMADSMGGWSLTVALCSIVLQARVESPKGTRREKERKRLSEVKREQDSIFKRERSIEKKAHTVTENSGEVQPATEQHEMEEDLSKGVRRKMEMAQETGGMKGKHTLPEVDAVPERVQVWADLFVTARSWERVRMALSVDGPLRLYCQQLRVEELPASKTVALLSLLPRSGLLGLDIRYSSLGVSGLALLLPALAPFPSLSSLRLHYCNLDLRRDVPGQEGMLRDMALGLKELKNLRQLSLTALRLPGHLRMLLSALSQPLEVLELPYLSLTPADLSYLSCSPHASSLRRLDLSENRLEEVTLPSLRRLLSHSSSSLTHLSLCGCNLSDGLLGLLLPSLCDCRALRVLRVALNPLSRDAVLSLVSAACRIPSLQLLLYPSPLEDYQPGLPPAPSSAQLLDWPLSEELEGRDALQVQLRTVLSENGRSDLLLTSDLLNYNSLLHEED</sequence>
<comment type="subcellular location">
    <subcellularLocation>
        <location evidence="1">Cytoplasm</location>
    </subcellularLocation>
</comment>
<keyword evidence="6" id="KW-0677">Repeat</keyword>